<dbReference type="KEGG" id="epa:110252661"/>
<dbReference type="GO" id="GO:0005654">
    <property type="term" value="C:nucleoplasm"/>
    <property type="evidence" value="ECO:0007669"/>
    <property type="project" value="TreeGrafter"/>
</dbReference>
<dbReference type="InterPro" id="IPR055236">
    <property type="entry name" value="EVH1_PP4R3"/>
</dbReference>
<proteinExistence type="inferred from homology"/>
<dbReference type="GeneID" id="110252661"/>
<dbReference type="GO" id="GO:0072542">
    <property type="term" value="F:protein phosphatase activator activity"/>
    <property type="evidence" value="ECO:0007669"/>
    <property type="project" value="TreeGrafter"/>
</dbReference>
<feature type="domain" description="PP4R3 EVH1-like" evidence="6">
    <location>
        <begin position="5"/>
        <end position="102"/>
    </location>
</feature>
<dbReference type="AlphaFoldDB" id="A0A913Y722"/>
<dbReference type="PANTHER" id="PTHR23318">
    <property type="entry name" value="ATP SYNTHASE GAMMA-RELATED"/>
    <property type="match status" value="1"/>
</dbReference>
<evidence type="ECO:0000256" key="3">
    <source>
        <dbReference type="ARBA" id="ARBA00023242"/>
    </source>
</evidence>
<feature type="compositionally biased region" description="Acidic residues" evidence="4">
    <location>
        <begin position="666"/>
        <end position="682"/>
    </location>
</feature>
<evidence type="ECO:0008006" key="9">
    <source>
        <dbReference type="Google" id="ProtNLM"/>
    </source>
</evidence>
<dbReference type="InterPro" id="IPR011993">
    <property type="entry name" value="PH-like_dom_sf"/>
</dbReference>
<dbReference type="GO" id="GO:0030289">
    <property type="term" value="C:protein phosphatase 4 complex"/>
    <property type="evidence" value="ECO:0007669"/>
    <property type="project" value="TreeGrafter"/>
</dbReference>
<comment type="similarity">
    <text evidence="2">Belongs to the SMEK family.</text>
</comment>
<dbReference type="Proteomes" id="UP000887567">
    <property type="component" value="Unplaced"/>
</dbReference>
<dbReference type="Pfam" id="PF04802">
    <property type="entry name" value="PP4R3"/>
    <property type="match status" value="1"/>
</dbReference>
<keyword evidence="3" id="KW-0539">Nucleus</keyword>
<evidence type="ECO:0000256" key="2">
    <source>
        <dbReference type="ARBA" id="ARBA00008809"/>
    </source>
</evidence>
<dbReference type="SUPFAM" id="SSF48371">
    <property type="entry name" value="ARM repeat"/>
    <property type="match status" value="1"/>
</dbReference>
<dbReference type="InterPro" id="IPR006887">
    <property type="entry name" value="P4R3-like_central_dom"/>
</dbReference>
<dbReference type="SUPFAM" id="SSF50729">
    <property type="entry name" value="PH domain-like"/>
    <property type="match status" value="1"/>
</dbReference>
<dbReference type="RefSeq" id="XP_020915156.1">
    <property type="nucleotide sequence ID" value="XM_021059497.2"/>
</dbReference>
<dbReference type="InterPro" id="IPR051137">
    <property type="entry name" value="PP4R3-like"/>
</dbReference>
<reference evidence="7" key="1">
    <citation type="submission" date="2022-11" db="UniProtKB">
        <authorList>
            <consortium name="EnsemblMetazoa"/>
        </authorList>
    </citation>
    <scope>IDENTIFICATION</scope>
</reference>
<evidence type="ECO:0000256" key="1">
    <source>
        <dbReference type="ARBA" id="ARBA00004123"/>
    </source>
</evidence>
<feature type="compositionally biased region" description="Acidic residues" evidence="4">
    <location>
        <begin position="733"/>
        <end position="745"/>
    </location>
</feature>
<dbReference type="EnsemblMetazoa" id="XM_021059497.2">
    <property type="protein sequence ID" value="XP_020915156.1"/>
    <property type="gene ID" value="LOC110252661"/>
</dbReference>
<evidence type="ECO:0000256" key="4">
    <source>
        <dbReference type="SAM" id="MobiDB-lite"/>
    </source>
</evidence>
<dbReference type="OMA" id="ALMTHNN"/>
<dbReference type="Pfam" id="PF22972">
    <property type="entry name" value="EVH1_PP4R3"/>
    <property type="match status" value="1"/>
</dbReference>
<dbReference type="PANTHER" id="PTHR23318:SF0">
    <property type="entry name" value="SERINE_THREONINE-PROTEIN PHOSPHATASE 4 REGULATORY SUBUNIT 3"/>
    <property type="match status" value="1"/>
</dbReference>
<feature type="region of interest" description="Disordered" evidence="4">
    <location>
        <begin position="662"/>
        <end position="684"/>
    </location>
</feature>
<dbReference type="OrthoDB" id="27483at2759"/>
<comment type="subcellular location">
    <subcellularLocation>
        <location evidence="1">Nucleus</location>
    </subcellularLocation>
</comment>
<dbReference type="GO" id="GO:0006974">
    <property type="term" value="P:DNA damage response"/>
    <property type="evidence" value="ECO:0007669"/>
    <property type="project" value="TreeGrafter"/>
</dbReference>
<evidence type="ECO:0000259" key="6">
    <source>
        <dbReference type="Pfam" id="PF22972"/>
    </source>
</evidence>
<feature type="domain" description="Serine/threonine-protein phosphatase 4 regulatory subunit 3-like central" evidence="5">
    <location>
        <begin position="154"/>
        <end position="632"/>
    </location>
</feature>
<feature type="compositionally biased region" description="Polar residues" evidence="4">
    <location>
        <begin position="712"/>
        <end position="725"/>
    </location>
</feature>
<evidence type="ECO:0000313" key="8">
    <source>
        <dbReference type="Proteomes" id="UP000887567"/>
    </source>
</evidence>
<organism evidence="7 8">
    <name type="scientific">Exaiptasia diaphana</name>
    <name type="common">Tropical sea anemone</name>
    <name type="synonym">Aiptasia pulchella</name>
    <dbReference type="NCBI Taxonomy" id="2652724"/>
    <lineage>
        <taxon>Eukaryota</taxon>
        <taxon>Metazoa</taxon>
        <taxon>Cnidaria</taxon>
        <taxon>Anthozoa</taxon>
        <taxon>Hexacorallia</taxon>
        <taxon>Actiniaria</taxon>
        <taxon>Aiptasiidae</taxon>
        <taxon>Exaiptasia</taxon>
    </lineage>
</organism>
<sequence>MASTRRRVKVYTLNEDRQWDDRGTGHVSSSYVERLQGMSIMVRSEEDGSILLESKIQPHTAYQKQQETLIVWSEGENCDLALSFQEKAGCDEIWAKICQVQGKDPSVSVTQDLPEDEDSEERFEEVMDTSGPVELPPCEMNKLEEICEFLSGVPPPPLKEKIALAIEQENYIKKLIDIFHMCEDLENIEGLHFLYDIFKSLFFMNKPSLLETLLSDELLFDVIGCLEYDRNSPEPRRHRHFLREVAHFTEIIPMTNPDLIAKIQQTYRVSYIYDVILPPPTVFEENMLGSLASFVFFNKIEIVTHIQEDERFLADLFLQLTDENTAEDRRKDLVSFLKELVSFSTQLQVHQKDEFFKCLSHHGLLPVLEMLMNKENESTKLTAVDIISQLVDISPYVVRDFIMKESNSPPEDMLMNQIIDYMICDGDTGNAYQLAQLIRTLLDPENMALGPNKMEKTEFLSFFYKHSMHVLTAPLFAATSDLKYHKDDYVSSVTLSHILELLTFCIEHHTYHIKNYVISKDLLRRALVTMRSKHKFLVLNALRFCRKIVGLKDEFYNRYIIKGKLFESIITAFKDNGIRYNLLNSAIVELFEFIRVEDIKSLCTHVCEEYYKFFEDVNYVSTFKGLLLRMEQEKDRKQNNKIVERGGNHGIIHVNSRFRRDARSMEEDEETWFDQGDEENGDDAILPKEDFLENDDREFKTRKSFIAATKPNKLSSDQPVVNNKTPLMGLVDYPDDDEDDDDDETTSPAKRMRLNSS</sequence>
<accession>A0A913Y722</accession>
<dbReference type="InterPro" id="IPR016024">
    <property type="entry name" value="ARM-type_fold"/>
</dbReference>
<protein>
    <recommendedName>
        <fullName evidence="9">Serine/threonine-protein phosphatase 4 regulatory subunit 3-like central domain-containing protein</fullName>
    </recommendedName>
</protein>
<dbReference type="FunFam" id="2.30.29.30:FF:000051">
    <property type="entry name" value="Serine/threonine-protein phosphatase 4 regulatory subunit 3B"/>
    <property type="match status" value="1"/>
</dbReference>
<evidence type="ECO:0000259" key="5">
    <source>
        <dbReference type="Pfam" id="PF04802"/>
    </source>
</evidence>
<name>A0A913Y722_EXADI</name>
<evidence type="ECO:0000313" key="7">
    <source>
        <dbReference type="EnsemblMetazoa" id="XP_020915156.1"/>
    </source>
</evidence>
<feature type="region of interest" description="Disordered" evidence="4">
    <location>
        <begin position="710"/>
        <end position="757"/>
    </location>
</feature>
<dbReference type="Gene3D" id="2.30.29.30">
    <property type="entry name" value="Pleckstrin-homology domain (PH domain)/Phosphotyrosine-binding domain (PTB)"/>
    <property type="match status" value="1"/>
</dbReference>
<keyword evidence="8" id="KW-1185">Reference proteome</keyword>